<dbReference type="Proteomes" id="UP000325315">
    <property type="component" value="Unassembled WGS sequence"/>
</dbReference>
<keyword evidence="2" id="KW-1185">Reference proteome</keyword>
<proteinExistence type="predicted"/>
<accession>A0A5B6X1M6</accession>
<gene>
    <name evidence="1" type="ORF">EPI10_030661</name>
</gene>
<comment type="caution">
    <text evidence="1">The sequence shown here is derived from an EMBL/GenBank/DDBJ whole genome shotgun (WGS) entry which is preliminary data.</text>
</comment>
<dbReference type="EMBL" id="SMMG02000001">
    <property type="protein sequence ID" value="KAA3486787.1"/>
    <property type="molecule type" value="Genomic_DNA"/>
</dbReference>
<reference evidence="2" key="1">
    <citation type="journal article" date="2019" name="Plant Biotechnol. J.">
        <title>Genome sequencing of the Australian wild diploid species Gossypium australe highlights disease resistance and delayed gland morphogenesis.</title>
        <authorList>
            <person name="Cai Y."/>
            <person name="Cai X."/>
            <person name="Wang Q."/>
            <person name="Wang P."/>
            <person name="Zhang Y."/>
            <person name="Cai C."/>
            <person name="Xu Y."/>
            <person name="Wang K."/>
            <person name="Zhou Z."/>
            <person name="Wang C."/>
            <person name="Geng S."/>
            <person name="Li B."/>
            <person name="Dong Q."/>
            <person name="Hou Y."/>
            <person name="Wang H."/>
            <person name="Ai P."/>
            <person name="Liu Z."/>
            <person name="Yi F."/>
            <person name="Sun M."/>
            <person name="An G."/>
            <person name="Cheng J."/>
            <person name="Zhang Y."/>
            <person name="Shi Q."/>
            <person name="Xie Y."/>
            <person name="Shi X."/>
            <person name="Chang Y."/>
            <person name="Huang F."/>
            <person name="Chen Y."/>
            <person name="Hong S."/>
            <person name="Mi L."/>
            <person name="Sun Q."/>
            <person name="Zhang L."/>
            <person name="Zhou B."/>
            <person name="Peng R."/>
            <person name="Zhang X."/>
            <person name="Liu F."/>
        </authorList>
    </citation>
    <scope>NUCLEOTIDE SEQUENCE [LARGE SCALE GENOMIC DNA]</scope>
    <source>
        <strain evidence="2">cv. PA1801</strain>
    </source>
</reference>
<evidence type="ECO:0000313" key="2">
    <source>
        <dbReference type="Proteomes" id="UP000325315"/>
    </source>
</evidence>
<dbReference type="AlphaFoldDB" id="A0A5B6X1M6"/>
<name>A0A5B6X1M6_9ROSI</name>
<dbReference type="OrthoDB" id="1750909at2759"/>
<evidence type="ECO:0000313" key="1">
    <source>
        <dbReference type="EMBL" id="KAA3486787.1"/>
    </source>
</evidence>
<protein>
    <submittedName>
        <fullName evidence="1">Putative Transposon TX1</fullName>
    </submittedName>
</protein>
<sequence>MAYFHRCAFTRRRANFINKLLLDDGREITDDLSLKEEATNYFENLFTSKGVADPSRALKGIKKSISQEINEGLQSPFREEEVRMPLKGMRSTKAPRPDGFPALFFQKY</sequence>
<organism evidence="1 2">
    <name type="scientific">Gossypium australe</name>
    <dbReference type="NCBI Taxonomy" id="47621"/>
    <lineage>
        <taxon>Eukaryota</taxon>
        <taxon>Viridiplantae</taxon>
        <taxon>Streptophyta</taxon>
        <taxon>Embryophyta</taxon>
        <taxon>Tracheophyta</taxon>
        <taxon>Spermatophyta</taxon>
        <taxon>Magnoliopsida</taxon>
        <taxon>eudicotyledons</taxon>
        <taxon>Gunneridae</taxon>
        <taxon>Pentapetalae</taxon>
        <taxon>rosids</taxon>
        <taxon>malvids</taxon>
        <taxon>Malvales</taxon>
        <taxon>Malvaceae</taxon>
        <taxon>Malvoideae</taxon>
        <taxon>Gossypium</taxon>
    </lineage>
</organism>